<reference evidence="1 2" key="2">
    <citation type="submission" date="2018-11" db="EMBL/GenBank/DDBJ databases">
        <authorList>
            <consortium name="Pathogen Informatics"/>
        </authorList>
    </citation>
    <scope>NUCLEOTIDE SEQUENCE [LARGE SCALE GENOMIC DNA]</scope>
    <source>
        <strain evidence="1 2">MHpl1</strain>
    </source>
</reference>
<organism evidence="3">
    <name type="scientific">Haemonchus placei</name>
    <name type="common">Barber's pole worm</name>
    <dbReference type="NCBI Taxonomy" id="6290"/>
    <lineage>
        <taxon>Eukaryota</taxon>
        <taxon>Metazoa</taxon>
        <taxon>Ecdysozoa</taxon>
        <taxon>Nematoda</taxon>
        <taxon>Chromadorea</taxon>
        <taxon>Rhabditida</taxon>
        <taxon>Rhabditina</taxon>
        <taxon>Rhabditomorpha</taxon>
        <taxon>Strongyloidea</taxon>
        <taxon>Trichostrongylidae</taxon>
        <taxon>Haemonchus</taxon>
    </lineage>
</organism>
<dbReference type="Proteomes" id="UP000268014">
    <property type="component" value="Unassembled WGS sequence"/>
</dbReference>
<sequence>MFKSSSLLLGQKLLEVPGLRGFCGMRPVDSIVKMGFFSFTFIKLGVSGAECCRW</sequence>
<dbReference type="EMBL" id="UZAF01018025">
    <property type="protein sequence ID" value="VDO47218.1"/>
    <property type="molecule type" value="Genomic_DNA"/>
</dbReference>
<evidence type="ECO:0000313" key="3">
    <source>
        <dbReference type="WBParaSite" id="HPLM_0001294601-mRNA-1"/>
    </source>
</evidence>
<reference evidence="3" key="1">
    <citation type="submission" date="2017-02" db="UniProtKB">
        <authorList>
            <consortium name="WormBaseParasite"/>
        </authorList>
    </citation>
    <scope>IDENTIFICATION</scope>
</reference>
<proteinExistence type="predicted"/>
<evidence type="ECO:0000313" key="2">
    <source>
        <dbReference type="Proteomes" id="UP000268014"/>
    </source>
</evidence>
<gene>
    <name evidence="1" type="ORF">HPLM_LOCUS12938</name>
</gene>
<accession>A0A0N4WNR2</accession>
<keyword evidence="2" id="KW-1185">Reference proteome</keyword>
<evidence type="ECO:0000313" key="1">
    <source>
        <dbReference type="EMBL" id="VDO47218.1"/>
    </source>
</evidence>
<dbReference type="AlphaFoldDB" id="A0A0N4WNR2"/>
<name>A0A0N4WNR2_HAEPC</name>
<dbReference type="WBParaSite" id="HPLM_0001294601-mRNA-1">
    <property type="protein sequence ID" value="HPLM_0001294601-mRNA-1"/>
    <property type="gene ID" value="HPLM_0001294601"/>
</dbReference>
<protein>
    <submittedName>
        <fullName evidence="1 3">Uncharacterized protein</fullName>
    </submittedName>
</protein>